<dbReference type="EMBL" id="JAPOHD010000005">
    <property type="protein sequence ID" value="MCY1719230.1"/>
    <property type="molecule type" value="Genomic_DNA"/>
</dbReference>
<proteinExistence type="predicted"/>
<dbReference type="AlphaFoldDB" id="A0A9X3F2D1"/>
<comment type="caution">
    <text evidence="1">The sequence shown here is derived from an EMBL/GenBank/DDBJ whole genome shotgun (WGS) entry which is preliminary data.</text>
</comment>
<keyword evidence="2" id="KW-1185">Reference proteome</keyword>
<dbReference type="RefSeq" id="WP_343331565.1">
    <property type="nucleotide sequence ID" value="NZ_JAPOHD010000005.1"/>
</dbReference>
<organism evidence="1 2">
    <name type="scientific">Draconibacterium aestuarii</name>
    <dbReference type="NCBI Taxonomy" id="2998507"/>
    <lineage>
        <taxon>Bacteria</taxon>
        <taxon>Pseudomonadati</taxon>
        <taxon>Bacteroidota</taxon>
        <taxon>Bacteroidia</taxon>
        <taxon>Marinilabiliales</taxon>
        <taxon>Prolixibacteraceae</taxon>
        <taxon>Draconibacterium</taxon>
    </lineage>
</organism>
<gene>
    <name evidence="1" type="ORF">OU798_02700</name>
</gene>
<evidence type="ECO:0000313" key="1">
    <source>
        <dbReference type="EMBL" id="MCY1719230.1"/>
    </source>
</evidence>
<reference evidence="1" key="1">
    <citation type="submission" date="2022-11" db="EMBL/GenBank/DDBJ databases">
        <title>Marilongibacter aestuarii gen. nov., sp. nov., isolated from tidal flat sediment.</title>
        <authorList>
            <person name="Jiayan W."/>
        </authorList>
    </citation>
    <scope>NUCLEOTIDE SEQUENCE</scope>
    <source>
        <strain evidence="1">Z1-6</strain>
    </source>
</reference>
<evidence type="ECO:0000313" key="2">
    <source>
        <dbReference type="Proteomes" id="UP001145087"/>
    </source>
</evidence>
<protein>
    <submittedName>
        <fullName evidence="1">Uncharacterized protein</fullName>
    </submittedName>
</protein>
<dbReference type="Proteomes" id="UP001145087">
    <property type="component" value="Unassembled WGS sequence"/>
</dbReference>
<accession>A0A9X3F2D1</accession>
<name>A0A9X3F2D1_9BACT</name>
<sequence length="667" mass="78840">MNTKKNRKDYTKKEYLPDKLIKRINEDILNQSYEYRTKNNFLQCIAIIYHHQVWDGIGLNDYVPLGSEYWKTIYGNNYHQRVIAPLLKKQIIESFDFGFRTFPDSKKSKIVIKRNGSVGIRYRINPDLLDSQFNSMPYIEKGKVHTAIERIYLNKLEFITDGIPDLNFRISIDQDKANDWIENNAEEIIHKYLNRDFILDLPDDLNIHYKEYLDNRSYNSKYSTVKAAQLIASKKHKELFYFKNRFYIADVDFFICQRIPALIYHYKREIAQIGSQPVEEKRSPLTLRLYSHLTNFPSNILQFIRINNKTVHQLDLRTSQFLIFANLLNVYITKGEQHLLSLFKHEKTLTFLQRLVEILNEYKKQLPTVGVDINNSNSGEASSSDVIKFIRDVFFDDFYSVVQVEMGFKDRILAKYLLFKLLFKRTNKRDALLDKLNVRYPVLMDIIAAFKKQKNSKNELGNKDEESNFSVFLQCVEGEIYVDNILKQLRENDIPCFTRHDSVVVAHGYEKKTEEIIISIFTDFSFKYNHKPEDKFYEVIDYDELEQSEYFQFIIDENELHQDFYFDESDKDSNEDETENVYELDEAQKVAFYKLLEIGICEDYAEYVSIDLLSNLAVLPFLTDQQIRFIELGIIDLQSGISFLPKEANDVLRYIISKENDILDASE</sequence>